<dbReference type="InterPro" id="IPR049883">
    <property type="entry name" value="NOTCH1_EGF-like"/>
</dbReference>
<proteinExistence type="predicted"/>
<feature type="compositionally biased region" description="Polar residues" evidence="19">
    <location>
        <begin position="146"/>
        <end position="164"/>
    </location>
</feature>
<keyword evidence="15" id="KW-0325">Glycoprotein</keyword>
<evidence type="ECO:0000256" key="12">
    <source>
        <dbReference type="ARBA" id="ARBA00022989"/>
    </source>
</evidence>
<evidence type="ECO:0000256" key="1">
    <source>
        <dbReference type="ARBA" id="ARBA00004251"/>
    </source>
</evidence>
<gene>
    <name evidence="22" type="primary">HEG1</name>
</gene>
<dbReference type="GO" id="GO:0003017">
    <property type="term" value="P:lymph circulation"/>
    <property type="evidence" value="ECO:0007669"/>
    <property type="project" value="Ensembl"/>
</dbReference>
<evidence type="ECO:0000313" key="23">
    <source>
        <dbReference type="Proteomes" id="UP000694414"/>
    </source>
</evidence>
<dbReference type="Pfam" id="PF07645">
    <property type="entry name" value="EGF_CA"/>
    <property type="match status" value="1"/>
</dbReference>
<feature type="region of interest" description="Disordered" evidence="19">
    <location>
        <begin position="146"/>
        <end position="166"/>
    </location>
</feature>
<dbReference type="Ensembl" id="ENSPSMT00000021980.1">
    <property type="protein sequence ID" value="ENSPSMP00000018971.1"/>
    <property type="gene ID" value="ENSPSMG00000013390.1"/>
</dbReference>
<dbReference type="GO" id="GO:0005509">
    <property type="term" value="F:calcium ion binding"/>
    <property type="evidence" value="ECO:0007669"/>
    <property type="project" value="InterPro"/>
</dbReference>
<evidence type="ECO:0000256" key="13">
    <source>
        <dbReference type="ARBA" id="ARBA00023136"/>
    </source>
</evidence>
<organism evidence="22 23">
    <name type="scientific">Prolemur simus</name>
    <name type="common">Greater bamboo lemur</name>
    <name type="synonym">Hapalemur simus</name>
    <dbReference type="NCBI Taxonomy" id="1328070"/>
    <lineage>
        <taxon>Eukaryota</taxon>
        <taxon>Metazoa</taxon>
        <taxon>Chordata</taxon>
        <taxon>Craniata</taxon>
        <taxon>Vertebrata</taxon>
        <taxon>Euteleostomi</taxon>
        <taxon>Mammalia</taxon>
        <taxon>Eutheria</taxon>
        <taxon>Euarchontoglires</taxon>
        <taxon>Primates</taxon>
        <taxon>Strepsirrhini</taxon>
        <taxon>Lemuriformes</taxon>
        <taxon>Lemuridae</taxon>
        <taxon>Prolemur</taxon>
    </lineage>
</organism>
<protein>
    <recommendedName>
        <fullName evidence="17">Protein HEG homolog 1</fullName>
    </recommendedName>
</protein>
<feature type="region of interest" description="Disordered" evidence="19">
    <location>
        <begin position="621"/>
        <end position="714"/>
    </location>
</feature>
<feature type="compositionally biased region" description="Low complexity" evidence="19">
    <location>
        <begin position="439"/>
        <end position="448"/>
    </location>
</feature>
<dbReference type="SUPFAM" id="SSF57196">
    <property type="entry name" value="EGF/Laminin"/>
    <property type="match status" value="2"/>
</dbReference>
<dbReference type="GO" id="GO:0005911">
    <property type="term" value="C:cell-cell junction"/>
    <property type="evidence" value="ECO:0007669"/>
    <property type="project" value="Ensembl"/>
</dbReference>
<evidence type="ECO:0000256" key="15">
    <source>
        <dbReference type="ARBA" id="ARBA00023180"/>
    </source>
</evidence>
<feature type="compositionally biased region" description="Polar residues" evidence="19">
    <location>
        <begin position="276"/>
        <end position="288"/>
    </location>
</feature>
<feature type="region of interest" description="Disordered" evidence="19">
    <location>
        <begin position="247"/>
        <end position="379"/>
    </location>
</feature>
<feature type="compositionally biased region" description="Low complexity" evidence="19">
    <location>
        <begin position="501"/>
        <end position="528"/>
    </location>
</feature>
<comment type="subunit">
    <text evidence="16">Interacts with CCM2 and KRIT1; KRIT1 markedly facilitates interaction with CCM2.</text>
</comment>
<dbReference type="PROSITE" id="PS01186">
    <property type="entry name" value="EGF_2"/>
    <property type="match status" value="1"/>
</dbReference>
<dbReference type="FunFam" id="2.10.25.10:FF:000358">
    <property type="entry name" value="protein HEG homolog 1 isoform X1"/>
    <property type="match status" value="1"/>
</dbReference>
<dbReference type="Proteomes" id="UP000694414">
    <property type="component" value="Unplaced"/>
</dbReference>
<keyword evidence="6" id="KW-0597">Phosphoprotein</keyword>
<comment type="subcellular location">
    <subcellularLocation>
        <location evidence="2">Cell junction</location>
    </subcellularLocation>
    <subcellularLocation>
        <location evidence="1">Cell membrane</location>
        <topology evidence="1">Single-pass type I membrane protein</topology>
    </subcellularLocation>
</comment>
<dbReference type="GO" id="GO:0009897">
    <property type="term" value="C:external side of plasma membrane"/>
    <property type="evidence" value="ECO:0007669"/>
    <property type="project" value="Ensembl"/>
</dbReference>
<feature type="compositionally biased region" description="Polar residues" evidence="19">
    <location>
        <begin position="670"/>
        <end position="714"/>
    </location>
</feature>
<evidence type="ECO:0000256" key="10">
    <source>
        <dbReference type="ARBA" id="ARBA00022837"/>
    </source>
</evidence>
<keyword evidence="8" id="KW-0732">Signal</keyword>
<evidence type="ECO:0000256" key="5">
    <source>
        <dbReference type="ARBA" id="ARBA00022536"/>
    </source>
</evidence>
<evidence type="ECO:0000256" key="18">
    <source>
        <dbReference type="PROSITE-ProRule" id="PRU00076"/>
    </source>
</evidence>
<feature type="compositionally biased region" description="Basic and acidic residues" evidence="19">
    <location>
        <begin position="89"/>
        <end position="99"/>
    </location>
</feature>
<evidence type="ECO:0000313" key="22">
    <source>
        <dbReference type="Ensembl" id="ENSPSMP00000018971.1"/>
    </source>
</evidence>
<name>A0A8C8ZKV5_PROSS</name>
<feature type="compositionally biased region" description="Polar residues" evidence="19">
    <location>
        <begin position="529"/>
        <end position="539"/>
    </location>
</feature>
<sequence length="1301" mass="137885">PPQERRGPATPGPSQTAPGPGAATRWGPSGPAAPGGSAATIRNHWPESNTEPHRENITFYQNQKDSSTVASKEGVMVQTSRKNHASSDAPEHLTLRTETADAGGRNDSSSRINFTISPVGHLPGMATALTSQSNTLASERFHLLASSSGSEGRTAPFQTKSGPSLGSLEVGTGLSEEVTVHTPVATTSVLSQSPPPALETREPTILSRKRNSLGPDISLLHFSRTTASSPPLDHSSSSGIMEELNNSTGLQSPSVSQTKSTHAATTFTDGVPRTLRSLTLSLGPTNETEGFPEDSKTATTSASVHSSLSAVELRRNSSAEESIEPSPVNELGLRSLHWQNDSPTFRGHHLTSSSEAENGSSVSQTESMSGSVPSTRSGESTARWFLTNSKTFADARGSSASYPEVVNTSLLYQVSDSAPQSRGSNTVLSDSSYSEFLSTSSSESLGSSAPRGERSITGISYDQVSGTDSEQRTSSDHTDHTYISSAFTKGERTLLSITDNSSSSDIRESSTSYVKSSNSSHSDYSSSSHTQTERSNISSYDGGYAQPSTESLVVHTSSLPSYTSTINMSNTSVVLDTDASSVGDSSSSSGSPLPLPSVSQSHQFSSALPSTRASVYLLKSTSDASPPLSSSPSPLPTSLAVSTPAPLSVSQTSLPHSSSSPVLPRARGTPVTSVQMSTVAASAATLHSSQTAGAKNQSASHQENTVTESKSLSLVSLTTEPIRAVTVSSPSEVPLPPALTESSTEQTLPATSTSLAPVSPALTTTTPEITQPPMITPGTPSSTAPLITGPAAIQTTAGEQFLPTYPEILVPQISTDSAVSTKRNQVHVDATTGSIPPTGVLTSAKELTTRLGIIEEHSPTSHFLRTSSSPQTTDVSTAEVLTPKSATFAVQSSTWSPTALMSSASVSSCATNPCLHDGKCIVDPASRGYRCVCSPSWQGDDCSVDVNECLSNPCPPLAMCNNTQGSFICKCPVGYQLEKGICNLVRTFVTEFKLKRAFLNTTVEKHSDLHEVENEITKTLNVCFSTLPGYMRSTVHASRESNVVVVSLQTTFSMASNVTLFDLADGIQKCVNSCRSSAEVCQFLGSQRRIFRAGTLCKRKSPECDRETSICTDLDGVALCQCKSGYFQFNKMDHSCRACEDGYRLENETCMSCPFGLGGLNCGNPYQLITVVIAAAGGGLLLILGIALIVTCCRKNKNDISKLIFKSGDFQMSPYAEYPKNPRSQDWGREAIEMHENGSTKNLLQMTDVYYSPTGVRNPELERNGLYPAYTGLPGSRHSCIFPGQYNPSFISDESRRRDYF</sequence>
<dbReference type="SMART" id="SM00179">
    <property type="entry name" value="EGF_CA"/>
    <property type="match status" value="1"/>
</dbReference>
<dbReference type="PROSITE" id="PS01187">
    <property type="entry name" value="EGF_CA"/>
    <property type="match status" value="1"/>
</dbReference>
<feature type="compositionally biased region" description="Polar residues" evidence="19">
    <location>
        <begin position="58"/>
        <end position="70"/>
    </location>
</feature>
<evidence type="ECO:0000256" key="17">
    <source>
        <dbReference type="ARBA" id="ARBA00068952"/>
    </source>
</evidence>
<feature type="disulfide bond" evidence="18">
    <location>
        <begin position="914"/>
        <end position="931"/>
    </location>
</feature>
<keyword evidence="23" id="KW-1185">Reference proteome</keyword>
<feature type="domain" description="EGF-like" evidence="21">
    <location>
        <begin position="905"/>
        <end position="943"/>
    </location>
</feature>
<keyword evidence="9" id="KW-0677">Repeat</keyword>
<keyword evidence="10" id="KW-0106">Calcium</keyword>
<dbReference type="CDD" id="cd00054">
    <property type="entry name" value="EGF_CA"/>
    <property type="match status" value="2"/>
</dbReference>
<keyword evidence="4" id="KW-1003">Cell membrane</keyword>
<evidence type="ECO:0000256" key="6">
    <source>
        <dbReference type="ARBA" id="ARBA00022553"/>
    </source>
</evidence>
<feature type="domain" description="EGF-like" evidence="21">
    <location>
        <begin position="945"/>
        <end position="983"/>
    </location>
</feature>
<dbReference type="PANTHER" id="PTHR24037:SF3">
    <property type="entry name" value="PROTEIN HEG HOMOLOG 1"/>
    <property type="match status" value="1"/>
</dbReference>
<feature type="region of interest" description="Disordered" evidence="19">
    <location>
        <begin position="439"/>
        <end position="483"/>
    </location>
</feature>
<dbReference type="GO" id="GO:0035264">
    <property type="term" value="P:multicellular organism growth"/>
    <property type="evidence" value="ECO:0007669"/>
    <property type="project" value="Ensembl"/>
</dbReference>
<evidence type="ECO:0000256" key="3">
    <source>
        <dbReference type="ARBA" id="ARBA00022473"/>
    </source>
</evidence>
<evidence type="ECO:0000256" key="19">
    <source>
        <dbReference type="SAM" id="MobiDB-lite"/>
    </source>
</evidence>
<dbReference type="GO" id="GO:1902414">
    <property type="term" value="P:protein localization to cell junction"/>
    <property type="evidence" value="ECO:0007669"/>
    <property type="project" value="Ensembl"/>
</dbReference>
<evidence type="ECO:0000259" key="21">
    <source>
        <dbReference type="PROSITE" id="PS50026"/>
    </source>
</evidence>
<dbReference type="InterPro" id="IPR000152">
    <property type="entry name" value="EGF-type_Asp/Asn_hydroxyl_site"/>
</dbReference>
<dbReference type="Gene3D" id="2.10.25.10">
    <property type="entry name" value="Laminin"/>
    <property type="match status" value="2"/>
</dbReference>
<evidence type="ECO:0000256" key="20">
    <source>
        <dbReference type="SAM" id="Phobius"/>
    </source>
</evidence>
<dbReference type="GO" id="GO:0001570">
    <property type="term" value="P:vasculogenesis"/>
    <property type="evidence" value="ECO:0007669"/>
    <property type="project" value="Ensembl"/>
</dbReference>
<feature type="compositionally biased region" description="Basic and acidic residues" evidence="19">
    <location>
        <begin position="469"/>
        <end position="480"/>
    </location>
</feature>
<comment type="caution">
    <text evidence="18">Lacks conserved residue(s) required for the propagation of feature annotation.</text>
</comment>
<dbReference type="GeneTree" id="ENSGT00710000106813"/>
<dbReference type="PROSITE" id="PS00010">
    <property type="entry name" value="ASX_HYDROXYL"/>
    <property type="match status" value="1"/>
</dbReference>
<evidence type="ECO:0000256" key="14">
    <source>
        <dbReference type="ARBA" id="ARBA00023157"/>
    </source>
</evidence>
<dbReference type="GO" id="GO:0055017">
    <property type="term" value="P:cardiac muscle tissue growth"/>
    <property type="evidence" value="ECO:0007669"/>
    <property type="project" value="Ensembl"/>
</dbReference>
<evidence type="ECO:0000256" key="2">
    <source>
        <dbReference type="ARBA" id="ARBA00004282"/>
    </source>
</evidence>
<dbReference type="PROSITE" id="PS50026">
    <property type="entry name" value="EGF_3"/>
    <property type="match status" value="2"/>
</dbReference>
<dbReference type="FunFam" id="2.10.25.10:FF:000673">
    <property type="entry name" value="Heart development protein with EGF like domains 1"/>
    <property type="match status" value="1"/>
</dbReference>
<dbReference type="InterPro" id="IPR000742">
    <property type="entry name" value="EGF"/>
</dbReference>
<keyword evidence="14 18" id="KW-1015">Disulfide bond</keyword>
<dbReference type="GO" id="GO:0001945">
    <property type="term" value="P:lymph vessel development"/>
    <property type="evidence" value="ECO:0007669"/>
    <property type="project" value="Ensembl"/>
</dbReference>
<keyword evidence="11" id="KW-0965">Cell junction</keyword>
<feature type="compositionally biased region" description="Polar residues" evidence="19">
    <location>
        <begin position="247"/>
        <end position="268"/>
    </location>
</feature>
<feature type="compositionally biased region" description="Low complexity" evidence="19">
    <location>
        <begin position="621"/>
        <end position="664"/>
    </location>
</feature>
<feature type="compositionally biased region" description="Low complexity" evidence="19">
    <location>
        <begin position="27"/>
        <end position="39"/>
    </location>
</feature>
<feature type="compositionally biased region" description="Polar residues" evidence="19">
    <location>
        <begin position="297"/>
        <end position="309"/>
    </location>
</feature>
<accession>A0A8C8ZKV5</accession>
<feature type="compositionally biased region" description="Low complexity" evidence="19">
    <location>
        <begin position="352"/>
        <end position="363"/>
    </location>
</feature>
<feature type="region of interest" description="Disordered" evidence="19">
    <location>
        <begin position="1"/>
        <end position="109"/>
    </location>
</feature>
<dbReference type="GO" id="GO:0003281">
    <property type="term" value="P:ventricular septum development"/>
    <property type="evidence" value="ECO:0007669"/>
    <property type="project" value="Ensembl"/>
</dbReference>
<feature type="region of interest" description="Disordered" evidence="19">
    <location>
        <begin position="499"/>
        <end position="544"/>
    </location>
</feature>
<dbReference type="GO" id="GO:0045216">
    <property type="term" value="P:cell-cell junction organization"/>
    <property type="evidence" value="ECO:0007669"/>
    <property type="project" value="Ensembl"/>
</dbReference>
<reference evidence="22" key="2">
    <citation type="submission" date="2025-09" db="UniProtKB">
        <authorList>
            <consortium name="Ensembl"/>
        </authorList>
    </citation>
    <scope>IDENTIFICATION</scope>
</reference>
<dbReference type="GO" id="GO:0001886">
    <property type="term" value="P:endothelial cell morphogenesis"/>
    <property type="evidence" value="ECO:0007669"/>
    <property type="project" value="Ensembl"/>
</dbReference>
<evidence type="ECO:0000256" key="9">
    <source>
        <dbReference type="ARBA" id="ARBA00022737"/>
    </source>
</evidence>
<feature type="compositionally biased region" description="Low complexity" evidence="19">
    <location>
        <begin position="580"/>
        <end position="601"/>
    </location>
</feature>
<keyword evidence="12 20" id="KW-1133">Transmembrane helix</keyword>
<dbReference type="GO" id="GO:0030324">
    <property type="term" value="P:lung development"/>
    <property type="evidence" value="ECO:0007669"/>
    <property type="project" value="Ensembl"/>
</dbReference>
<dbReference type="InterPro" id="IPR001881">
    <property type="entry name" value="EGF-like_Ca-bd_dom"/>
</dbReference>
<dbReference type="GO" id="GO:0048845">
    <property type="term" value="P:venous blood vessel morphogenesis"/>
    <property type="evidence" value="ECO:0007669"/>
    <property type="project" value="Ensembl"/>
</dbReference>
<dbReference type="GO" id="GO:0060039">
    <property type="term" value="P:pericardium development"/>
    <property type="evidence" value="ECO:0007669"/>
    <property type="project" value="Ensembl"/>
</dbReference>
<keyword evidence="7 20" id="KW-0812">Transmembrane</keyword>
<dbReference type="GO" id="GO:0003222">
    <property type="term" value="P:ventricular trabecula myocardium morphogenesis"/>
    <property type="evidence" value="ECO:0007669"/>
    <property type="project" value="Ensembl"/>
</dbReference>
<keyword evidence="5 18" id="KW-0245">EGF-like domain</keyword>
<dbReference type="InterPro" id="IPR018097">
    <property type="entry name" value="EGF_Ca-bd_CS"/>
</dbReference>
<dbReference type="GO" id="GO:0003209">
    <property type="term" value="P:cardiac atrium morphogenesis"/>
    <property type="evidence" value="ECO:0007669"/>
    <property type="project" value="Ensembl"/>
</dbReference>
<evidence type="ECO:0000256" key="11">
    <source>
        <dbReference type="ARBA" id="ARBA00022949"/>
    </source>
</evidence>
<evidence type="ECO:0000256" key="4">
    <source>
        <dbReference type="ARBA" id="ARBA00022475"/>
    </source>
</evidence>
<dbReference type="GO" id="GO:0009791">
    <property type="term" value="P:post-embryonic development"/>
    <property type="evidence" value="ECO:0007669"/>
    <property type="project" value="Ensembl"/>
</dbReference>
<dbReference type="GO" id="GO:0001701">
    <property type="term" value="P:in utero embryonic development"/>
    <property type="evidence" value="ECO:0007669"/>
    <property type="project" value="Ensembl"/>
</dbReference>
<feature type="region of interest" description="Disordered" evidence="19">
    <location>
        <begin position="578"/>
        <end position="601"/>
    </location>
</feature>
<dbReference type="GO" id="GO:0050878">
    <property type="term" value="P:regulation of body fluid levels"/>
    <property type="evidence" value="ECO:0007669"/>
    <property type="project" value="Ensembl"/>
</dbReference>
<keyword evidence="13 20" id="KW-0472">Membrane</keyword>
<feature type="compositionally biased region" description="Polar residues" evidence="19">
    <location>
        <begin position="740"/>
        <end position="769"/>
    </location>
</feature>
<dbReference type="PROSITE" id="PS00022">
    <property type="entry name" value="EGF_1"/>
    <property type="match status" value="1"/>
</dbReference>
<dbReference type="Pfam" id="PF00008">
    <property type="entry name" value="EGF"/>
    <property type="match status" value="1"/>
</dbReference>
<feature type="compositionally biased region" description="Polar residues" evidence="19">
    <location>
        <begin position="364"/>
        <end position="379"/>
    </location>
</feature>
<evidence type="ECO:0000256" key="7">
    <source>
        <dbReference type="ARBA" id="ARBA00022692"/>
    </source>
</evidence>
<dbReference type="GO" id="GO:0090271">
    <property type="term" value="P:positive regulation of fibroblast growth factor production"/>
    <property type="evidence" value="ECO:0007669"/>
    <property type="project" value="Ensembl"/>
</dbReference>
<feature type="compositionally biased region" description="Polar residues" evidence="19">
    <location>
        <begin position="457"/>
        <end position="468"/>
    </location>
</feature>
<dbReference type="PANTHER" id="PTHR24037">
    <property type="entry name" value="HEART DEVELOPMENT PROTEIN WITH EGF-LIKE DOMAINS 1"/>
    <property type="match status" value="1"/>
</dbReference>
<feature type="transmembrane region" description="Helical" evidence="20">
    <location>
        <begin position="1168"/>
        <end position="1193"/>
    </location>
</feature>
<feature type="disulfide bond" evidence="18">
    <location>
        <begin position="933"/>
        <end position="942"/>
    </location>
</feature>
<reference evidence="22" key="1">
    <citation type="submission" date="2025-08" db="UniProtKB">
        <authorList>
            <consortium name="Ensembl"/>
        </authorList>
    </citation>
    <scope>IDENTIFICATION</scope>
</reference>
<evidence type="ECO:0000256" key="8">
    <source>
        <dbReference type="ARBA" id="ARBA00022729"/>
    </source>
</evidence>
<feature type="region of interest" description="Disordered" evidence="19">
    <location>
        <begin position="728"/>
        <end position="787"/>
    </location>
</feature>
<evidence type="ECO:0000256" key="16">
    <source>
        <dbReference type="ARBA" id="ARBA00063250"/>
    </source>
</evidence>
<dbReference type="GO" id="GO:1905709">
    <property type="term" value="P:negative regulation of membrane permeability"/>
    <property type="evidence" value="ECO:0007669"/>
    <property type="project" value="Ensembl"/>
</dbReference>
<dbReference type="SMART" id="SM00181">
    <property type="entry name" value="EGF"/>
    <property type="match status" value="3"/>
</dbReference>
<keyword evidence="3" id="KW-0217">Developmental protein</keyword>
<dbReference type="GO" id="GO:0035024">
    <property type="term" value="P:negative regulation of Rho protein signal transduction"/>
    <property type="evidence" value="ECO:0007669"/>
    <property type="project" value="Ensembl"/>
</dbReference>